<sequence length="512" mass="57360">MVARSTATQEPRWVVYCFGGASRSMPTELLDTRFGVVTALNRHSVGDGVGPWREVPVGVRRRRVVGDPTARVRRVSGEVRDVFRHRMDARADSASPLQGLRFDKVSDLLRSLSVRTNDELMRDVDGGRGVRFTTYVDSLDDFVVLAEYLVDLRQRTDYKADWGWIDQIVPVATRAEADGVLREIVRRIGTPDEPAVDLVLPDWAAQNEHASKRLLIALPGQRGVPHGVLTSWQHLRGWIIKHPPEDDDGKPVLRSRIRACLEGLTSDVESVAISDLIVAELKIGDRVYVVSDGEVYLVEEGFLKRLDDELERIPWSTFPFPDYRGGNEPDYLDAVKRSKNPRLAVIDRLNVKLPGETAFEACDLLTDEGTLTFAKMKGRSSTFSHLCTQAVVSAEMLVREPQVRVELLTRAIDANARQPILDAIEDRLGRLEAREQGCLKICLLLLGTWRGDQPSVRSLPLVSRLLLQKTWQRISEHGFELELASPAARVHAGSELSGRNTRRPGADVHDVR</sequence>
<dbReference type="Proteomes" id="UP000291144">
    <property type="component" value="Unassembled WGS sequence"/>
</dbReference>
<comment type="caution">
    <text evidence="2">The sequence shown here is derived from an EMBL/GenBank/DDBJ whole genome shotgun (WGS) entry which is preliminary data.</text>
</comment>
<dbReference type="AlphaFoldDB" id="A0A4R0JVJ8"/>
<dbReference type="InterPro" id="IPR026487">
    <property type="entry name" value="CHP04141"/>
</dbReference>
<evidence type="ECO:0000313" key="2">
    <source>
        <dbReference type="EMBL" id="TCC51521.1"/>
    </source>
</evidence>
<organism evidence="2 3">
    <name type="scientific">Kribbella pittospori</name>
    <dbReference type="NCBI Taxonomy" id="722689"/>
    <lineage>
        <taxon>Bacteria</taxon>
        <taxon>Bacillati</taxon>
        <taxon>Actinomycetota</taxon>
        <taxon>Actinomycetes</taxon>
        <taxon>Propionibacteriales</taxon>
        <taxon>Kribbellaceae</taxon>
        <taxon>Kribbella</taxon>
    </lineage>
</organism>
<name>A0A4R0JVJ8_9ACTN</name>
<accession>A0A4R0JVJ8</accession>
<evidence type="ECO:0000256" key="1">
    <source>
        <dbReference type="SAM" id="MobiDB-lite"/>
    </source>
</evidence>
<feature type="region of interest" description="Disordered" evidence="1">
    <location>
        <begin position="492"/>
        <end position="512"/>
    </location>
</feature>
<dbReference type="Pfam" id="PF19614">
    <property type="entry name" value="DUF6119"/>
    <property type="match status" value="1"/>
</dbReference>
<dbReference type="EMBL" id="SJKB01000023">
    <property type="protein sequence ID" value="TCC51521.1"/>
    <property type="molecule type" value="Genomic_DNA"/>
</dbReference>
<gene>
    <name evidence="2" type="ORF">E0H73_41120</name>
</gene>
<reference evidence="2 3" key="1">
    <citation type="submission" date="2019-02" db="EMBL/GenBank/DDBJ databases">
        <title>Kribbella capetownensis sp. nov. and Kribbella speibonae sp. nov., isolated from soil.</title>
        <authorList>
            <person name="Curtis S.M."/>
            <person name="Norton I."/>
            <person name="Everest G.J."/>
            <person name="Meyers P.R."/>
        </authorList>
    </citation>
    <scope>NUCLEOTIDE SEQUENCE [LARGE SCALE GENOMIC DNA]</scope>
    <source>
        <strain evidence="2 3">NRRL B-24813</strain>
    </source>
</reference>
<dbReference type="OrthoDB" id="3323334at2"/>
<proteinExistence type="predicted"/>
<evidence type="ECO:0000313" key="3">
    <source>
        <dbReference type="Proteomes" id="UP000291144"/>
    </source>
</evidence>
<dbReference type="NCBIfam" id="TIGR04141">
    <property type="entry name" value="TIGR04141 family sporadically distributed protein"/>
    <property type="match status" value="1"/>
</dbReference>
<protein>
    <submittedName>
        <fullName evidence="2">Uncharacterized protein</fullName>
    </submittedName>
</protein>
<keyword evidence="3" id="KW-1185">Reference proteome</keyword>